<dbReference type="Proteomes" id="UP001620645">
    <property type="component" value="Unassembled WGS sequence"/>
</dbReference>
<dbReference type="Gene3D" id="3.30.420.10">
    <property type="entry name" value="Ribonuclease H-like superfamily/Ribonuclease H"/>
    <property type="match status" value="1"/>
</dbReference>
<sequence length="368" mass="41325">MSNITKPFLLLILLVAVSFHLSTSTDGKLKENANDGSGSNASVGIGTKIKRIVTAGLLFTSLAAGGAGAIRRNNVQGGNVMGQMHQMHSPPPPELTPLEKAEAIIEEHAKKHTYNAHEFAKFTNVNGIKHLFSAPYNPMSNGQAERFVDTFKRTFRKLKGEGAPSKSIVETFLVSYRTTPNDSLEGSKSPAEMFLGRKPRTTLDLLKPTPTLPIERNEEMEKRFNRRYGTKIREFAIGDNVFAKHRISQNWKFGKVSKKRGVIYDVDFRDGSSGRFHANQLRPRHTPDEADQLQIFLDAFDIGKPADRQIANELEARAEHNQTVQEQGLENDLGQSDNDESMDEEAEQQILPRRYPQRNRRAPQRYSP</sequence>
<protein>
    <recommendedName>
        <fullName evidence="3">Integrase catalytic domain-containing protein</fullName>
    </recommendedName>
</protein>
<keyword evidence="5" id="KW-1185">Reference proteome</keyword>
<evidence type="ECO:0000259" key="3">
    <source>
        <dbReference type="PROSITE" id="PS50994"/>
    </source>
</evidence>
<evidence type="ECO:0000256" key="2">
    <source>
        <dbReference type="SAM" id="SignalP"/>
    </source>
</evidence>
<dbReference type="EMBL" id="JBICCN010000265">
    <property type="protein sequence ID" value="KAL3081662.1"/>
    <property type="molecule type" value="Genomic_DNA"/>
</dbReference>
<feature type="compositionally biased region" description="Basic residues" evidence="1">
    <location>
        <begin position="355"/>
        <end position="368"/>
    </location>
</feature>
<feature type="chain" id="PRO_5044884111" description="Integrase catalytic domain-containing protein" evidence="2">
    <location>
        <begin position="25"/>
        <end position="368"/>
    </location>
</feature>
<evidence type="ECO:0000256" key="1">
    <source>
        <dbReference type="SAM" id="MobiDB-lite"/>
    </source>
</evidence>
<feature type="region of interest" description="Disordered" evidence="1">
    <location>
        <begin position="321"/>
        <end position="368"/>
    </location>
</feature>
<dbReference type="InterPro" id="IPR036397">
    <property type="entry name" value="RNaseH_sf"/>
</dbReference>
<feature type="signal peptide" evidence="2">
    <location>
        <begin position="1"/>
        <end position="24"/>
    </location>
</feature>
<dbReference type="AlphaFoldDB" id="A0ABD2IU47"/>
<name>A0ABD2IU47_HETSC</name>
<dbReference type="InterPro" id="IPR012337">
    <property type="entry name" value="RNaseH-like_sf"/>
</dbReference>
<keyword evidence="2" id="KW-0732">Signal</keyword>
<reference evidence="4 5" key="1">
    <citation type="submission" date="2024-10" db="EMBL/GenBank/DDBJ databases">
        <authorList>
            <person name="Kim D."/>
        </authorList>
    </citation>
    <scope>NUCLEOTIDE SEQUENCE [LARGE SCALE GENOMIC DNA]</scope>
    <source>
        <strain evidence="4">Taebaek</strain>
    </source>
</reference>
<feature type="compositionally biased region" description="Acidic residues" evidence="1">
    <location>
        <begin position="337"/>
        <end position="347"/>
    </location>
</feature>
<evidence type="ECO:0000313" key="5">
    <source>
        <dbReference type="Proteomes" id="UP001620645"/>
    </source>
</evidence>
<dbReference type="InterPro" id="IPR001584">
    <property type="entry name" value="Integrase_cat-core"/>
</dbReference>
<dbReference type="PANTHER" id="PTHR37984:SF5">
    <property type="entry name" value="PROTEIN NYNRIN-LIKE"/>
    <property type="match status" value="1"/>
</dbReference>
<accession>A0ABD2IU47</accession>
<proteinExistence type="predicted"/>
<dbReference type="PANTHER" id="PTHR37984">
    <property type="entry name" value="PROTEIN CBG26694"/>
    <property type="match status" value="1"/>
</dbReference>
<feature type="domain" description="Integrase catalytic" evidence="3">
    <location>
        <begin position="21"/>
        <end position="198"/>
    </location>
</feature>
<gene>
    <name evidence="4" type="ORF">niasHS_013012</name>
</gene>
<dbReference type="PROSITE" id="PS50994">
    <property type="entry name" value="INTEGRASE"/>
    <property type="match status" value="1"/>
</dbReference>
<organism evidence="4 5">
    <name type="scientific">Heterodera schachtii</name>
    <name type="common">Sugarbeet cyst nematode worm</name>
    <name type="synonym">Tylenchus schachtii</name>
    <dbReference type="NCBI Taxonomy" id="97005"/>
    <lineage>
        <taxon>Eukaryota</taxon>
        <taxon>Metazoa</taxon>
        <taxon>Ecdysozoa</taxon>
        <taxon>Nematoda</taxon>
        <taxon>Chromadorea</taxon>
        <taxon>Rhabditida</taxon>
        <taxon>Tylenchina</taxon>
        <taxon>Tylenchomorpha</taxon>
        <taxon>Tylenchoidea</taxon>
        <taxon>Heteroderidae</taxon>
        <taxon>Heteroderinae</taxon>
        <taxon>Heterodera</taxon>
    </lineage>
</organism>
<dbReference type="InterPro" id="IPR050951">
    <property type="entry name" value="Retrovirus_Pol_polyprotein"/>
</dbReference>
<comment type="caution">
    <text evidence="4">The sequence shown here is derived from an EMBL/GenBank/DDBJ whole genome shotgun (WGS) entry which is preliminary data.</text>
</comment>
<feature type="compositionally biased region" description="Polar residues" evidence="1">
    <location>
        <begin position="321"/>
        <end position="336"/>
    </location>
</feature>
<evidence type="ECO:0000313" key="4">
    <source>
        <dbReference type="EMBL" id="KAL3081662.1"/>
    </source>
</evidence>
<dbReference type="SUPFAM" id="SSF53098">
    <property type="entry name" value="Ribonuclease H-like"/>
    <property type="match status" value="1"/>
</dbReference>